<dbReference type="Pfam" id="PF26154">
    <property type="entry name" value="DUF8042"/>
    <property type="match status" value="1"/>
</dbReference>
<dbReference type="OrthoDB" id="2691503at2"/>
<evidence type="ECO:0000313" key="3">
    <source>
        <dbReference type="Proteomes" id="UP000030153"/>
    </source>
</evidence>
<evidence type="ECO:0000259" key="1">
    <source>
        <dbReference type="Pfam" id="PF26154"/>
    </source>
</evidence>
<dbReference type="RefSeq" id="WP_036782959.1">
    <property type="nucleotide sequence ID" value="NZ_AVBG01000006.1"/>
</dbReference>
<keyword evidence="3" id="KW-1185">Reference proteome</keyword>
<comment type="caution">
    <text evidence="2">The sequence shown here is derived from an EMBL/GenBank/DDBJ whole genome shotgun (WGS) entry which is preliminary data.</text>
</comment>
<accession>A0A0A2UU95</accession>
<proteinExistence type="predicted"/>
<dbReference type="AlphaFoldDB" id="A0A0A2UU95"/>
<dbReference type="eggNOG" id="ENOG5033J9M">
    <property type="taxonomic scope" value="Bacteria"/>
</dbReference>
<gene>
    <name evidence="2" type="ORF">N780_19355</name>
</gene>
<dbReference type="InterPro" id="IPR058355">
    <property type="entry name" value="DUF8042"/>
</dbReference>
<feature type="domain" description="DUF8042" evidence="1">
    <location>
        <begin position="5"/>
        <end position="123"/>
    </location>
</feature>
<reference evidence="2 3" key="1">
    <citation type="submission" date="2013-08" db="EMBL/GenBank/DDBJ databases">
        <title>Genome of Pontibacillus chungwhensis.</title>
        <authorList>
            <person name="Wang Q."/>
            <person name="Wang G."/>
        </authorList>
    </citation>
    <scope>NUCLEOTIDE SEQUENCE [LARGE SCALE GENOMIC DNA]</scope>
    <source>
        <strain evidence="2 3">BH030062</strain>
    </source>
</reference>
<dbReference type="Proteomes" id="UP000030153">
    <property type="component" value="Unassembled WGS sequence"/>
</dbReference>
<evidence type="ECO:0000313" key="2">
    <source>
        <dbReference type="EMBL" id="KGP91499.1"/>
    </source>
</evidence>
<protein>
    <recommendedName>
        <fullName evidence="1">DUF8042 domain-containing protein</fullName>
    </recommendedName>
</protein>
<name>A0A0A2UU95_9BACI</name>
<dbReference type="EMBL" id="AVBG01000006">
    <property type="protein sequence ID" value="KGP91499.1"/>
    <property type="molecule type" value="Genomic_DNA"/>
</dbReference>
<sequence length="127" mass="14968">MPELTEEKVQLLQQYDQLLHTMSEGFDYIEENLDEEAPPEVDQVFTDLVQAMQQLHQGNQQLPAFIGDTEQLKYQIVDFQEIVELMSEWFEKPTNLDKKSLISGKVAPNFESWRLCMHQLLKPYIQH</sequence>
<organism evidence="2 3">
    <name type="scientific">Pontibacillus chungwhensis BH030062</name>
    <dbReference type="NCBI Taxonomy" id="1385513"/>
    <lineage>
        <taxon>Bacteria</taxon>
        <taxon>Bacillati</taxon>
        <taxon>Bacillota</taxon>
        <taxon>Bacilli</taxon>
        <taxon>Bacillales</taxon>
        <taxon>Bacillaceae</taxon>
        <taxon>Pontibacillus</taxon>
    </lineage>
</organism>
<dbReference type="STRING" id="1385513.N780_19355"/>